<feature type="region of interest" description="Disordered" evidence="1">
    <location>
        <begin position="52"/>
        <end position="76"/>
    </location>
</feature>
<gene>
    <name evidence="2" type="ORF">BDP27DRAFT_1362204</name>
</gene>
<evidence type="ECO:0000313" key="2">
    <source>
        <dbReference type="EMBL" id="KAF9070973.1"/>
    </source>
</evidence>
<evidence type="ECO:0000256" key="1">
    <source>
        <dbReference type="SAM" id="MobiDB-lite"/>
    </source>
</evidence>
<comment type="caution">
    <text evidence="2">The sequence shown here is derived from an EMBL/GenBank/DDBJ whole genome shotgun (WGS) entry which is preliminary data.</text>
</comment>
<sequence length="540" mass="62158">MDNAIEGYNRSARTTCSVPQLQGYCRQFGLLKNLKRRGTAYLDALRQFSNDPPRWKLHRERPTQRPSLKTKKKPTYSKNQRIEAGKERKVEIEGWVAKVNVLVNDPYGIVPSMSNSAAIFNRKKHAAQGHISSETTKLFSSLATLEQNSIFYEKFSMTLSRGRNITFSMKDIREYPSVNMPKLSPLQYLQKLQAFWDDDLPTWDPQNICPTIGGEKLAVKYWKEVFAKAGHWRESRIRTQWHGWKALMSGLESHGNSVERFLQVHRDREQGLGIKMIVKHLREQKRKDPESIRTLLISNSKSWSKKQSPWCFNNEVMRIVEKGYSHGGGQKEPSNTKHSAQNRKVLEGILVNSAVRRLSGIVNSAYKKFSPNMYEEYKECNARLHDWKPSLHQNFKNSVFAATTIKYSDENAQTVADDHYDHVNHAPGSCTISNVGDHGDTRGGEIFPTASSIIIQSAILRIRIYLSNLASVVTPLLTRYSAGALFRYVYNGFRNDKDRLARATAQELQEWKQESTQRWKRSLEKFRVWLPNESVSKSKE</sequence>
<dbReference type="EMBL" id="JADNRY010000036">
    <property type="protein sequence ID" value="KAF9070973.1"/>
    <property type="molecule type" value="Genomic_DNA"/>
</dbReference>
<dbReference type="Proteomes" id="UP000772434">
    <property type="component" value="Unassembled WGS sequence"/>
</dbReference>
<keyword evidence="3" id="KW-1185">Reference proteome</keyword>
<organism evidence="2 3">
    <name type="scientific">Rhodocollybia butyracea</name>
    <dbReference type="NCBI Taxonomy" id="206335"/>
    <lineage>
        <taxon>Eukaryota</taxon>
        <taxon>Fungi</taxon>
        <taxon>Dikarya</taxon>
        <taxon>Basidiomycota</taxon>
        <taxon>Agaricomycotina</taxon>
        <taxon>Agaricomycetes</taxon>
        <taxon>Agaricomycetidae</taxon>
        <taxon>Agaricales</taxon>
        <taxon>Marasmiineae</taxon>
        <taxon>Omphalotaceae</taxon>
        <taxon>Rhodocollybia</taxon>
    </lineage>
</organism>
<name>A0A9P5PVZ7_9AGAR</name>
<accession>A0A9P5PVZ7</accession>
<protein>
    <submittedName>
        <fullName evidence="2">Uncharacterized protein</fullName>
    </submittedName>
</protein>
<proteinExistence type="predicted"/>
<evidence type="ECO:0000313" key="3">
    <source>
        <dbReference type="Proteomes" id="UP000772434"/>
    </source>
</evidence>
<dbReference type="OrthoDB" id="3245313at2759"/>
<reference evidence="2" key="1">
    <citation type="submission" date="2020-11" db="EMBL/GenBank/DDBJ databases">
        <authorList>
            <consortium name="DOE Joint Genome Institute"/>
            <person name="Ahrendt S."/>
            <person name="Riley R."/>
            <person name="Andreopoulos W."/>
            <person name="Labutti K."/>
            <person name="Pangilinan J."/>
            <person name="Ruiz-Duenas F.J."/>
            <person name="Barrasa J.M."/>
            <person name="Sanchez-Garcia M."/>
            <person name="Camarero S."/>
            <person name="Miyauchi S."/>
            <person name="Serrano A."/>
            <person name="Linde D."/>
            <person name="Babiker R."/>
            <person name="Drula E."/>
            <person name="Ayuso-Fernandez I."/>
            <person name="Pacheco R."/>
            <person name="Padilla G."/>
            <person name="Ferreira P."/>
            <person name="Barriuso J."/>
            <person name="Kellner H."/>
            <person name="Castanera R."/>
            <person name="Alfaro M."/>
            <person name="Ramirez L."/>
            <person name="Pisabarro A.G."/>
            <person name="Kuo A."/>
            <person name="Tritt A."/>
            <person name="Lipzen A."/>
            <person name="He G."/>
            <person name="Yan M."/>
            <person name="Ng V."/>
            <person name="Cullen D."/>
            <person name="Martin F."/>
            <person name="Rosso M.-N."/>
            <person name="Henrissat B."/>
            <person name="Hibbett D."/>
            <person name="Martinez A.T."/>
            <person name="Grigoriev I.V."/>
        </authorList>
    </citation>
    <scope>NUCLEOTIDE SEQUENCE</scope>
    <source>
        <strain evidence="2">AH 40177</strain>
    </source>
</reference>
<dbReference type="AlphaFoldDB" id="A0A9P5PVZ7"/>